<keyword evidence="7 11" id="KW-0560">Oxidoreductase</keyword>
<feature type="binding site" evidence="13">
    <location>
        <position position="206"/>
    </location>
    <ligand>
        <name>substrate</name>
    </ligand>
</feature>
<dbReference type="CDD" id="cd01284">
    <property type="entry name" value="Riboflavin_deaminase-reductase"/>
    <property type="match status" value="1"/>
</dbReference>
<organism evidence="16 17">
    <name type="scientific">Dictyobacter arantiisoli</name>
    <dbReference type="NCBI Taxonomy" id="2014874"/>
    <lineage>
        <taxon>Bacteria</taxon>
        <taxon>Bacillati</taxon>
        <taxon>Chloroflexota</taxon>
        <taxon>Ktedonobacteria</taxon>
        <taxon>Ktedonobacterales</taxon>
        <taxon>Dictyobacteraceae</taxon>
        <taxon>Dictyobacter</taxon>
    </lineage>
</organism>
<evidence type="ECO:0000256" key="3">
    <source>
        <dbReference type="ARBA" id="ARBA00004910"/>
    </source>
</evidence>
<dbReference type="GO" id="GO:0046872">
    <property type="term" value="F:metal ion binding"/>
    <property type="evidence" value="ECO:0007669"/>
    <property type="project" value="UniProtKB-KW"/>
</dbReference>
<dbReference type="PROSITE" id="PS51747">
    <property type="entry name" value="CYT_DCMP_DEAMINASES_2"/>
    <property type="match status" value="1"/>
</dbReference>
<keyword evidence="17" id="KW-1185">Reference proteome</keyword>
<comment type="function">
    <text evidence="1 11">Converts 2,5-diamino-6-(ribosylamino)-4(3h)-pyrimidinone 5'-phosphate into 5-amino-6-(ribosylamino)-2,4(1h,3h)-pyrimidinedione 5'-phosphate.</text>
</comment>
<dbReference type="PIRSF" id="PIRSF006769">
    <property type="entry name" value="RibD"/>
    <property type="match status" value="1"/>
</dbReference>
<keyword evidence="11" id="KW-0686">Riboflavin biosynthesis</keyword>
<evidence type="ECO:0000256" key="4">
    <source>
        <dbReference type="ARBA" id="ARBA00005259"/>
    </source>
</evidence>
<evidence type="ECO:0000256" key="6">
    <source>
        <dbReference type="ARBA" id="ARBA00022857"/>
    </source>
</evidence>
<evidence type="ECO:0000256" key="14">
    <source>
        <dbReference type="PIRSR" id="PIRSR006769-3"/>
    </source>
</evidence>
<dbReference type="PANTHER" id="PTHR38011:SF7">
    <property type="entry name" value="2,5-DIAMINO-6-RIBOSYLAMINO-4(3H)-PYRIMIDINONE 5'-PHOSPHATE REDUCTASE"/>
    <property type="match status" value="1"/>
</dbReference>
<feature type="binding site" evidence="13">
    <location>
        <position position="167"/>
    </location>
    <ligand>
        <name>substrate</name>
    </ligand>
</feature>
<dbReference type="GO" id="GO:0009231">
    <property type="term" value="P:riboflavin biosynthetic process"/>
    <property type="evidence" value="ECO:0007669"/>
    <property type="project" value="UniProtKB-UniPathway"/>
</dbReference>
<evidence type="ECO:0000256" key="9">
    <source>
        <dbReference type="ARBA" id="ARBA00049861"/>
    </source>
</evidence>
<comment type="catalytic activity">
    <reaction evidence="10 11">
        <text>2,5-diamino-6-hydroxy-4-(5-phosphoribosylamino)-pyrimidine + H2O + H(+) = 5-amino-6-(5-phospho-D-ribosylamino)uracil + NH4(+)</text>
        <dbReference type="Rhea" id="RHEA:21868"/>
        <dbReference type="ChEBI" id="CHEBI:15377"/>
        <dbReference type="ChEBI" id="CHEBI:15378"/>
        <dbReference type="ChEBI" id="CHEBI:28938"/>
        <dbReference type="ChEBI" id="CHEBI:58453"/>
        <dbReference type="ChEBI" id="CHEBI:58614"/>
        <dbReference type="EC" id="3.5.4.26"/>
    </reaction>
</comment>
<dbReference type="SUPFAM" id="SSF53597">
    <property type="entry name" value="Dihydrofolate reductase-like"/>
    <property type="match status" value="1"/>
</dbReference>
<protein>
    <recommendedName>
        <fullName evidence="11">Riboflavin biosynthesis protein RibD</fullName>
    </recommendedName>
    <domain>
        <recommendedName>
            <fullName evidence="11">Diaminohydroxyphosphoribosylaminopyrimidine deaminase</fullName>
            <shortName evidence="11">DRAP deaminase</shortName>
            <ecNumber evidence="11">3.5.4.26</ecNumber>
        </recommendedName>
        <alternativeName>
            <fullName evidence="11">Riboflavin-specific deaminase</fullName>
        </alternativeName>
    </domain>
    <domain>
        <recommendedName>
            <fullName evidence="11">5-amino-6-(5-phosphoribosylamino)uracil reductase</fullName>
            <ecNumber evidence="11">1.1.1.193</ecNumber>
        </recommendedName>
        <alternativeName>
            <fullName evidence="11">HTP reductase</fullName>
        </alternativeName>
    </domain>
</protein>
<comment type="pathway">
    <text evidence="3 11">Cofactor biosynthesis; riboflavin biosynthesis; 5-amino-6-(D-ribitylamino)uracil from GTP: step 3/4.</text>
</comment>
<dbReference type="EMBL" id="BIXY01000119">
    <property type="protein sequence ID" value="GCF11525.1"/>
    <property type="molecule type" value="Genomic_DNA"/>
</dbReference>
<keyword evidence="11 14" id="KW-0862">Zinc</keyword>
<feature type="binding site" evidence="13">
    <location>
        <position position="169"/>
    </location>
    <ligand>
        <name>NADP(+)</name>
        <dbReference type="ChEBI" id="CHEBI:58349"/>
    </ligand>
</feature>
<keyword evidence="11 14" id="KW-0479">Metal-binding</keyword>
<comment type="catalytic activity">
    <reaction evidence="9 11">
        <text>5-amino-6-(5-phospho-D-ribitylamino)uracil + NADP(+) = 5-amino-6-(5-phospho-D-ribosylamino)uracil + NADPH + H(+)</text>
        <dbReference type="Rhea" id="RHEA:17845"/>
        <dbReference type="ChEBI" id="CHEBI:15378"/>
        <dbReference type="ChEBI" id="CHEBI:57783"/>
        <dbReference type="ChEBI" id="CHEBI:58349"/>
        <dbReference type="ChEBI" id="CHEBI:58421"/>
        <dbReference type="ChEBI" id="CHEBI:58453"/>
        <dbReference type="EC" id="1.1.1.193"/>
    </reaction>
</comment>
<dbReference type="InterPro" id="IPR016193">
    <property type="entry name" value="Cytidine_deaminase-like"/>
</dbReference>
<evidence type="ECO:0000256" key="11">
    <source>
        <dbReference type="PIRNR" id="PIRNR006769"/>
    </source>
</evidence>
<keyword evidence="6 11" id="KW-0521">NADP</keyword>
<keyword evidence="11" id="KW-0378">Hydrolase</keyword>
<comment type="cofactor">
    <cofactor evidence="11 14">
        <name>Zn(2+)</name>
        <dbReference type="ChEBI" id="CHEBI:29105"/>
    </cofactor>
    <text evidence="11 14">Binds 1 zinc ion.</text>
</comment>
<reference evidence="16 17" key="1">
    <citation type="submission" date="2019-01" db="EMBL/GenBank/DDBJ databases">
        <title>Draft genome sequence of Dictyobacter sp. Uno17.</title>
        <authorList>
            <person name="Wang C.M."/>
            <person name="Zheng Y."/>
            <person name="Sakai Y."/>
            <person name="Abe K."/>
            <person name="Yokota A."/>
            <person name="Yabe S."/>
        </authorList>
    </citation>
    <scope>NUCLEOTIDE SEQUENCE [LARGE SCALE GENOMIC DNA]</scope>
    <source>
        <strain evidence="16 17">Uno17</strain>
    </source>
</reference>
<dbReference type="AlphaFoldDB" id="A0A5A5TJU0"/>
<sequence length="374" mass="39272">MDDSEAMRLALRLAAAVEGRTSPRPAVGAVLLDQAGRLLGQGATAPPFGPHAEVVALNAAGSAVGATLYATLEPCCIHVHTPPCTEKIIASGVRRVVIGTLDANPLVAGRGMALLEAAGIEVTLLNDAEAARQLRPFATLITQQRPYVTAKWAMTLDGKLATSTNDSVWISGPPARAWVHELRDRVDAILIGAGTARYDDPQLTVRLSVEGEDRIERAPRSGPLRVVLATHGQLPPALALLQAPLAAGTWIIVGETCPAEQRHSLEASGARVHTVVVDEQGRLDLRAALAFLAQEGYMHILIEGGSEILGSAFDQQCVDHVAAFIAPKGVGGAQAPSPVAGHGLTQMSKAWQLQEQSIQILGADVLIEGDVSYT</sequence>
<feature type="binding site" evidence="13">
    <location>
        <position position="183"/>
    </location>
    <ligand>
        <name>substrate</name>
    </ligand>
</feature>
<feature type="active site" description="Proton donor" evidence="12">
    <location>
        <position position="53"/>
    </location>
</feature>
<feature type="binding site" evidence="13">
    <location>
        <position position="195"/>
    </location>
    <ligand>
        <name>NADP(+)</name>
        <dbReference type="ChEBI" id="CHEBI:58349"/>
    </ligand>
</feature>
<dbReference type="InterPro" id="IPR002734">
    <property type="entry name" value="RibDG_C"/>
</dbReference>
<evidence type="ECO:0000313" key="17">
    <source>
        <dbReference type="Proteomes" id="UP000322530"/>
    </source>
</evidence>
<dbReference type="RefSeq" id="WP_172632446.1">
    <property type="nucleotide sequence ID" value="NZ_BIXY01000119.1"/>
</dbReference>
<dbReference type="Pfam" id="PF00383">
    <property type="entry name" value="dCMP_cyt_deam_1"/>
    <property type="match status" value="1"/>
</dbReference>
<comment type="caution">
    <text evidence="16">The sequence shown here is derived from an EMBL/GenBank/DDBJ whole genome shotgun (WGS) entry which is preliminary data.</text>
</comment>
<comment type="pathway">
    <text evidence="2 11">Cofactor biosynthesis; riboflavin biosynthesis; 5-amino-6-(D-ribitylamino)uracil from GTP: step 2/4.</text>
</comment>
<comment type="similarity">
    <text evidence="5 11">In the C-terminal section; belongs to the HTP reductase family.</text>
</comment>
<dbReference type="GO" id="GO:0050661">
    <property type="term" value="F:NADP binding"/>
    <property type="evidence" value="ECO:0007669"/>
    <property type="project" value="InterPro"/>
</dbReference>
<evidence type="ECO:0000256" key="13">
    <source>
        <dbReference type="PIRSR" id="PIRSR006769-2"/>
    </source>
</evidence>
<feature type="binding site" evidence="14">
    <location>
        <position position="51"/>
    </location>
    <ligand>
        <name>Zn(2+)</name>
        <dbReference type="ChEBI" id="CHEBI:29105"/>
        <note>catalytic</note>
    </ligand>
</feature>
<feature type="binding site" evidence="14">
    <location>
        <position position="84"/>
    </location>
    <ligand>
        <name>Zn(2+)</name>
        <dbReference type="ChEBI" id="CHEBI:29105"/>
        <note>catalytic</note>
    </ligand>
</feature>
<evidence type="ECO:0000256" key="12">
    <source>
        <dbReference type="PIRSR" id="PIRSR006769-1"/>
    </source>
</evidence>
<evidence type="ECO:0000256" key="10">
    <source>
        <dbReference type="ARBA" id="ARBA00049886"/>
    </source>
</evidence>
<evidence type="ECO:0000256" key="7">
    <source>
        <dbReference type="ARBA" id="ARBA00023002"/>
    </source>
</evidence>
<feature type="domain" description="CMP/dCMP-type deaminase" evidence="15">
    <location>
        <begin position="1"/>
        <end position="123"/>
    </location>
</feature>
<dbReference type="PANTHER" id="PTHR38011">
    <property type="entry name" value="DIHYDROFOLATE REDUCTASE FAMILY PROTEIN (AFU_ORTHOLOGUE AFUA_8G06820)"/>
    <property type="match status" value="1"/>
</dbReference>
<keyword evidence="8" id="KW-0511">Multifunctional enzyme</keyword>
<dbReference type="Gene3D" id="3.40.430.10">
    <property type="entry name" value="Dihydrofolate Reductase, subunit A"/>
    <property type="match status" value="1"/>
</dbReference>
<feature type="binding site" evidence="13">
    <location>
        <position position="203"/>
    </location>
    <ligand>
        <name>substrate</name>
    </ligand>
</feature>
<evidence type="ECO:0000256" key="2">
    <source>
        <dbReference type="ARBA" id="ARBA00004882"/>
    </source>
</evidence>
<dbReference type="GO" id="GO:0008835">
    <property type="term" value="F:diaminohydroxyphosphoribosylaminopyrimidine deaminase activity"/>
    <property type="evidence" value="ECO:0007669"/>
    <property type="project" value="UniProtKB-EC"/>
</dbReference>
<feature type="binding site" evidence="13">
    <location>
        <position position="230"/>
    </location>
    <ligand>
        <name>NADP(+)</name>
        <dbReference type="ChEBI" id="CHEBI:58349"/>
    </ligand>
</feature>
<dbReference type="NCBIfam" id="TIGR00326">
    <property type="entry name" value="eubact_ribD"/>
    <property type="match status" value="1"/>
</dbReference>
<feature type="binding site" evidence="13">
    <location>
        <begin position="305"/>
        <end position="311"/>
    </location>
    <ligand>
        <name>NADP(+)</name>
        <dbReference type="ChEBI" id="CHEBI:58349"/>
    </ligand>
</feature>
<dbReference type="InterPro" id="IPR002125">
    <property type="entry name" value="CMP_dCMP_dom"/>
</dbReference>
<name>A0A5A5TJU0_9CHLR</name>
<proteinExistence type="inferred from homology"/>
<dbReference type="InterPro" id="IPR011549">
    <property type="entry name" value="RibD_C"/>
</dbReference>
<gene>
    <name evidence="16" type="ORF">KDI_50890</name>
</gene>
<dbReference type="UniPathway" id="UPA00275">
    <property type="reaction ID" value="UER00401"/>
</dbReference>
<evidence type="ECO:0000259" key="15">
    <source>
        <dbReference type="PROSITE" id="PS51747"/>
    </source>
</evidence>
<dbReference type="SUPFAM" id="SSF53927">
    <property type="entry name" value="Cytidine deaminase-like"/>
    <property type="match status" value="1"/>
</dbReference>
<dbReference type="Proteomes" id="UP000322530">
    <property type="component" value="Unassembled WGS sequence"/>
</dbReference>
<dbReference type="EC" id="1.1.1.193" evidence="11"/>
<dbReference type="Pfam" id="PF01872">
    <property type="entry name" value="RibD_C"/>
    <property type="match status" value="1"/>
</dbReference>
<dbReference type="EC" id="3.5.4.26" evidence="11"/>
<feature type="binding site" evidence="13">
    <location>
        <position position="199"/>
    </location>
    <ligand>
        <name>NADP(+)</name>
        <dbReference type="ChEBI" id="CHEBI:58349"/>
    </ligand>
</feature>
<dbReference type="InterPro" id="IPR024072">
    <property type="entry name" value="DHFR-like_dom_sf"/>
</dbReference>
<evidence type="ECO:0000313" key="16">
    <source>
        <dbReference type="EMBL" id="GCF11525.1"/>
    </source>
</evidence>
<dbReference type="Gene3D" id="3.40.140.10">
    <property type="entry name" value="Cytidine Deaminase, domain 2"/>
    <property type="match status" value="1"/>
</dbReference>
<evidence type="ECO:0000256" key="5">
    <source>
        <dbReference type="ARBA" id="ARBA00007417"/>
    </source>
</evidence>
<dbReference type="NCBIfam" id="TIGR00227">
    <property type="entry name" value="ribD_Cterm"/>
    <property type="match status" value="1"/>
</dbReference>
<evidence type="ECO:0000256" key="8">
    <source>
        <dbReference type="ARBA" id="ARBA00023268"/>
    </source>
</evidence>
<dbReference type="InterPro" id="IPR050765">
    <property type="entry name" value="Riboflavin_Biosynth_HTPR"/>
</dbReference>
<comment type="similarity">
    <text evidence="4 11">In the N-terminal section; belongs to the cytidine and deoxycytidylate deaminase family.</text>
</comment>
<accession>A0A5A5TJU0</accession>
<feature type="binding site" evidence="14">
    <location>
        <position position="75"/>
    </location>
    <ligand>
        <name>Zn(2+)</name>
        <dbReference type="ChEBI" id="CHEBI:29105"/>
        <note>catalytic</note>
    </ligand>
</feature>
<evidence type="ECO:0000256" key="1">
    <source>
        <dbReference type="ARBA" id="ARBA00002151"/>
    </source>
</evidence>
<dbReference type="GO" id="GO:0008703">
    <property type="term" value="F:5-amino-6-(5-phosphoribosylamino)uracil reductase activity"/>
    <property type="evidence" value="ECO:0007669"/>
    <property type="project" value="UniProtKB-EC"/>
</dbReference>
<feature type="binding site" evidence="13">
    <location>
        <position position="303"/>
    </location>
    <ligand>
        <name>substrate</name>
    </ligand>
</feature>
<feature type="binding site" evidence="13">
    <location>
        <position position="153"/>
    </location>
    <ligand>
        <name>NADP(+)</name>
        <dbReference type="ChEBI" id="CHEBI:58349"/>
    </ligand>
</feature>
<dbReference type="InterPro" id="IPR004794">
    <property type="entry name" value="Eubact_RibD"/>
</dbReference>